<dbReference type="InterPro" id="IPR011990">
    <property type="entry name" value="TPR-like_helical_dom_sf"/>
</dbReference>
<protein>
    <recommendedName>
        <fullName evidence="9">MYND-type domain-containing protein</fullName>
    </recommendedName>
</protein>
<proteinExistence type="predicted"/>
<dbReference type="SUPFAM" id="SSF82199">
    <property type="entry name" value="SET domain"/>
    <property type="match status" value="2"/>
</dbReference>
<dbReference type="InterPro" id="IPR046341">
    <property type="entry name" value="SET_dom_sf"/>
</dbReference>
<dbReference type="Pfam" id="PF00856">
    <property type="entry name" value="SET"/>
    <property type="match status" value="1"/>
</dbReference>
<evidence type="ECO:0000313" key="8">
    <source>
        <dbReference type="Proteomes" id="UP001162031"/>
    </source>
</evidence>
<dbReference type="InterPro" id="IPR002893">
    <property type="entry name" value="Znf_MYND"/>
</dbReference>
<dbReference type="PANTHER" id="PTHR12197">
    <property type="entry name" value="HISTONE-LYSINE N-METHYLTRANSFERASE SMYD"/>
    <property type="match status" value="1"/>
</dbReference>
<gene>
    <name evidence="7" type="ORF">HBR001_LOCUS99</name>
</gene>
<accession>A0AAV0SXU8</accession>
<dbReference type="Gene3D" id="1.10.220.160">
    <property type="match status" value="1"/>
</dbReference>
<dbReference type="Gene3D" id="6.10.140.2220">
    <property type="match status" value="1"/>
</dbReference>
<reference evidence="7" key="1">
    <citation type="submission" date="2022-12" db="EMBL/GenBank/DDBJ databases">
        <authorList>
            <person name="Webb A."/>
        </authorList>
    </citation>
    <scope>NUCLEOTIDE SEQUENCE</scope>
    <source>
        <strain evidence="7">Hp1</strain>
    </source>
</reference>
<evidence type="ECO:0008006" key="9">
    <source>
        <dbReference type="Google" id="ProtNLM"/>
    </source>
</evidence>
<dbReference type="GO" id="GO:0005634">
    <property type="term" value="C:nucleus"/>
    <property type="evidence" value="ECO:0007669"/>
    <property type="project" value="TreeGrafter"/>
</dbReference>
<dbReference type="PROSITE" id="PS50865">
    <property type="entry name" value="ZF_MYND_2"/>
    <property type="match status" value="1"/>
</dbReference>
<keyword evidence="2 4" id="KW-0863">Zinc-finger</keyword>
<dbReference type="Gene3D" id="1.25.40.10">
    <property type="entry name" value="Tetratricopeptide repeat domain"/>
    <property type="match status" value="1"/>
</dbReference>
<evidence type="ECO:0000313" key="7">
    <source>
        <dbReference type="EMBL" id="CAI5708475.1"/>
    </source>
</evidence>
<dbReference type="PROSITE" id="PS50280">
    <property type="entry name" value="SET"/>
    <property type="match status" value="1"/>
</dbReference>
<dbReference type="AlphaFoldDB" id="A0AAV0SXU8"/>
<feature type="domain" description="MYND-type" evidence="6">
    <location>
        <begin position="62"/>
        <end position="103"/>
    </location>
</feature>
<dbReference type="SMART" id="SM00317">
    <property type="entry name" value="SET"/>
    <property type="match status" value="1"/>
</dbReference>
<dbReference type="InterPro" id="IPR050869">
    <property type="entry name" value="H3K4_H4K5_MeTrfase"/>
</dbReference>
<organism evidence="7 8">
    <name type="scientific">Hyaloperonospora brassicae</name>
    <name type="common">Brassica downy mildew</name>
    <name type="synonym">Peronospora brassicae</name>
    <dbReference type="NCBI Taxonomy" id="162125"/>
    <lineage>
        <taxon>Eukaryota</taxon>
        <taxon>Sar</taxon>
        <taxon>Stramenopiles</taxon>
        <taxon>Oomycota</taxon>
        <taxon>Peronosporomycetes</taxon>
        <taxon>Peronosporales</taxon>
        <taxon>Peronosporaceae</taxon>
        <taxon>Hyaloperonospora</taxon>
    </lineage>
</organism>
<dbReference type="Proteomes" id="UP001162031">
    <property type="component" value="Unassembled WGS sequence"/>
</dbReference>
<evidence type="ECO:0000259" key="6">
    <source>
        <dbReference type="PROSITE" id="PS50865"/>
    </source>
</evidence>
<keyword evidence="8" id="KW-1185">Reference proteome</keyword>
<evidence type="ECO:0000256" key="1">
    <source>
        <dbReference type="ARBA" id="ARBA00022723"/>
    </source>
</evidence>
<evidence type="ECO:0000256" key="2">
    <source>
        <dbReference type="ARBA" id="ARBA00022771"/>
    </source>
</evidence>
<keyword evidence="3" id="KW-0862">Zinc</keyword>
<dbReference type="PANTHER" id="PTHR12197:SF251">
    <property type="entry name" value="EG:BACR7C10.4 PROTEIN"/>
    <property type="match status" value="1"/>
</dbReference>
<evidence type="ECO:0000259" key="5">
    <source>
        <dbReference type="PROSITE" id="PS50280"/>
    </source>
</evidence>
<comment type="caution">
    <text evidence="7">The sequence shown here is derived from an EMBL/GenBank/DDBJ whole genome shotgun (WGS) entry which is preliminary data.</text>
</comment>
<dbReference type="Gene3D" id="2.170.270.10">
    <property type="entry name" value="SET domain"/>
    <property type="match status" value="1"/>
</dbReference>
<dbReference type="InterPro" id="IPR001214">
    <property type="entry name" value="SET_dom"/>
</dbReference>
<dbReference type="GO" id="GO:0008270">
    <property type="term" value="F:zinc ion binding"/>
    <property type="evidence" value="ECO:0007669"/>
    <property type="project" value="UniProtKB-KW"/>
</dbReference>
<evidence type="ECO:0000256" key="4">
    <source>
        <dbReference type="PROSITE-ProRule" id="PRU00134"/>
    </source>
</evidence>
<evidence type="ECO:0000256" key="3">
    <source>
        <dbReference type="ARBA" id="ARBA00022833"/>
    </source>
</evidence>
<sequence>MPPATMHRIVSDAAVGNAAAQDVPGDRGRRVETPRELAPGDVALRAAAYTVVLLPELWGAHCHTCFVAAERQRLRRCGRCRTVSYCSKTCQQANWQLDHSTECKRLKQLTQLGLTSDQVMDVVLLARVLRRTGVEGRTPTELVWYEEDVKDQELVLLAALTQKLGLVAIKHSMDEMLRMLSRFRNNNFSIVDELLLPLGAGCFPLGAMVNHSCDPNCAVTFVPKTLDIEFRAMRPIKAGQELTQTYVDVALPRRERQQRLQRKYHFQCACTRCALPLQDPSCPDAFLDADSDGVPQEFWTQERHDEVEQALQEARDATSCDADETDAAVQQQQRIDALKKRVERQSGVLHRENIARLQTLSALFSAEMERGSVRATCEHGEHMLEFYRRVYTANHPMTGLHLFTLGDLYDQLAQAGPETADWCEAKSIECLTEAQRILRITYGQEHRFVKMLADRLEGHPRSRDKVQAQG</sequence>
<feature type="domain" description="SET" evidence="5">
    <location>
        <begin position="138"/>
        <end position="247"/>
    </location>
</feature>
<keyword evidence="1" id="KW-0479">Metal-binding</keyword>
<dbReference type="Pfam" id="PF01753">
    <property type="entry name" value="zf-MYND"/>
    <property type="match status" value="1"/>
</dbReference>
<dbReference type="EMBL" id="CANTFL010000014">
    <property type="protein sequence ID" value="CAI5708475.1"/>
    <property type="molecule type" value="Genomic_DNA"/>
</dbReference>
<name>A0AAV0SXU8_HYABA</name>